<organism evidence="8 9">
    <name type="scientific">Rhizoctonia solani</name>
    <dbReference type="NCBI Taxonomy" id="456999"/>
    <lineage>
        <taxon>Eukaryota</taxon>
        <taxon>Fungi</taxon>
        <taxon>Dikarya</taxon>
        <taxon>Basidiomycota</taxon>
        <taxon>Agaricomycotina</taxon>
        <taxon>Agaricomycetes</taxon>
        <taxon>Cantharellales</taxon>
        <taxon>Ceratobasidiaceae</taxon>
        <taxon>Rhizoctonia</taxon>
    </lineage>
</organism>
<dbReference type="PANTHER" id="PTHR43797:SF2">
    <property type="entry name" value="HOMOCYSTEINE_CYSTEINE SYNTHASE"/>
    <property type="match status" value="1"/>
</dbReference>
<protein>
    <submittedName>
        <fullName evidence="8">O-acetylhomoserine ami</fullName>
    </submittedName>
</protein>
<dbReference type="GO" id="GO:0071269">
    <property type="term" value="P:L-homocysteine biosynthetic process"/>
    <property type="evidence" value="ECO:0007669"/>
    <property type="project" value="TreeGrafter"/>
</dbReference>
<dbReference type="PROSITE" id="PS00868">
    <property type="entry name" value="CYS_MET_METAB_PP"/>
    <property type="match status" value="1"/>
</dbReference>
<evidence type="ECO:0000256" key="1">
    <source>
        <dbReference type="ARBA" id="ARBA00001933"/>
    </source>
</evidence>
<evidence type="ECO:0000256" key="3">
    <source>
        <dbReference type="ARBA" id="ARBA00022679"/>
    </source>
</evidence>
<dbReference type="GO" id="GO:0005737">
    <property type="term" value="C:cytoplasm"/>
    <property type="evidence" value="ECO:0007669"/>
    <property type="project" value="TreeGrafter"/>
</dbReference>
<keyword evidence="4 5" id="KW-0663">Pyridoxal phosphate</keyword>
<name>A0A8H7IBJ5_9AGAM</name>
<dbReference type="GO" id="GO:0003961">
    <property type="term" value="F:O-acetylhomoserine aminocarboxypropyltransferase activity"/>
    <property type="evidence" value="ECO:0007669"/>
    <property type="project" value="TreeGrafter"/>
</dbReference>
<comment type="similarity">
    <text evidence="2 6">Belongs to the trans-sulfuration enzymes family.</text>
</comment>
<keyword evidence="3" id="KW-0808">Transferase</keyword>
<evidence type="ECO:0000256" key="2">
    <source>
        <dbReference type="ARBA" id="ARBA00009077"/>
    </source>
</evidence>
<dbReference type="Gene3D" id="3.90.1150.10">
    <property type="entry name" value="Aspartate Aminotransferase, domain 1"/>
    <property type="match status" value="1"/>
</dbReference>
<evidence type="ECO:0000256" key="5">
    <source>
        <dbReference type="PIRSR" id="PIRSR001434-2"/>
    </source>
</evidence>
<dbReference type="InterPro" id="IPR015422">
    <property type="entry name" value="PyrdxlP-dep_Trfase_small"/>
</dbReference>
<dbReference type="AlphaFoldDB" id="A0A8H7IBJ5"/>
<dbReference type="InterPro" id="IPR015424">
    <property type="entry name" value="PyrdxlP-dep_Trfase"/>
</dbReference>
<dbReference type="GO" id="GO:0006535">
    <property type="term" value="P:cysteine biosynthetic process from serine"/>
    <property type="evidence" value="ECO:0007669"/>
    <property type="project" value="TreeGrafter"/>
</dbReference>
<evidence type="ECO:0000256" key="7">
    <source>
        <dbReference type="SAM" id="MobiDB-lite"/>
    </source>
</evidence>
<gene>
    <name evidence="8" type="ORF">RHS01_07424</name>
</gene>
<comment type="caution">
    <text evidence="8">The sequence shown here is derived from an EMBL/GenBank/DDBJ whole genome shotgun (WGS) entry which is preliminary data.</text>
</comment>
<evidence type="ECO:0000256" key="4">
    <source>
        <dbReference type="ARBA" id="ARBA00022898"/>
    </source>
</evidence>
<accession>A0A8H7IBJ5</accession>
<feature type="region of interest" description="Disordered" evidence="7">
    <location>
        <begin position="1"/>
        <end position="22"/>
    </location>
</feature>
<dbReference type="Gene3D" id="3.40.640.10">
    <property type="entry name" value="Type I PLP-dependent aspartate aminotransferase-like (Major domain)"/>
    <property type="match status" value="2"/>
</dbReference>
<dbReference type="InterPro" id="IPR015421">
    <property type="entry name" value="PyrdxlP-dep_Trfase_major"/>
</dbReference>
<dbReference type="InterPro" id="IPR054542">
    <property type="entry name" value="Cys_met_metab_PP"/>
</dbReference>
<dbReference type="InterPro" id="IPR000277">
    <property type="entry name" value="Cys/Met-Metab_PyrdxlP-dep_enz"/>
</dbReference>
<dbReference type="Proteomes" id="UP000614334">
    <property type="component" value="Unassembled WGS sequence"/>
</dbReference>
<comment type="cofactor">
    <cofactor evidence="1 6">
        <name>pyridoxal 5'-phosphate</name>
        <dbReference type="ChEBI" id="CHEBI:597326"/>
    </cofactor>
</comment>
<feature type="modified residue" description="N6-(pyridoxal phosphate)lysine" evidence="5">
    <location>
        <position position="169"/>
    </location>
</feature>
<dbReference type="EMBL" id="JACYCF010000014">
    <property type="protein sequence ID" value="KAF8752993.1"/>
    <property type="molecule type" value="Genomic_DNA"/>
</dbReference>
<dbReference type="PANTHER" id="PTHR43797">
    <property type="entry name" value="HOMOCYSTEINE/CYSTEINE SYNTHASE"/>
    <property type="match status" value="1"/>
</dbReference>
<dbReference type="PIRSF" id="PIRSF001434">
    <property type="entry name" value="CGS"/>
    <property type="match status" value="1"/>
</dbReference>
<dbReference type="GO" id="GO:0004124">
    <property type="term" value="F:cysteine synthase activity"/>
    <property type="evidence" value="ECO:0007669"/>
    <property type="project" value="TreeGrafter"/>
</dbReference>
<evidence type="ECO:0000313" key="9">
    <source>
        <dbReference type="Proteomes" id="UP000614334"/>
    </source>
</evidence>
<dbReference type="GO" id="GO:0030170">
    <property type="term" value="F:pyridoxal phosphate binding"/>
    <property type="evidence" value="ECO:0007669"/>
    <property type="project" value="InterPro"/>
</dbReference>
<dbReference type="Pfam" id="PF01053">
    <property type="entry name" value="Cys_Met_Meta_PP"/>
    <property type="match status" value="1"/>
</dbReference>
<sequence length="412" mass="44467">MSNYDFYKEPSSTLSNACGSDPDPATNARAVPIYASTSFVFNDSQHGADLFGLRALGNIYSRIGNPTQDVFEKRIAALEVLLKKYGITVKFVKDDSPEAFAAAIDENTKAIYVESIGNPKYNIAPLPELAKVAHDHKLPLIVDNTFGAGGYYVKPIEHGADIVVHSATKWIGGHGTTIAGVIVDAGKFDWAASGRFPSFTEPSEGTMVSSLVKHSVPRVCRQVTRLETLSLRAQRHADNALALAQWLEQHPAVSWVSYPGLPSHPSHANAKRLLRPNTYGGVLSFGVKGDANIGSAVVDKLKLASNLANVGDAKTLVIHPATTTHQQLTAEEQFASGVTPDHPGKSVLSFLLIDDIYHAIQVSVGIEDISDITADFSHALAIAVPESARAQRRILLAQHTMHSCDCLIKFER</sequence>
<dbReference type="CDD" id="cd00614">
    <property type="entry name" value="CGS_like"/>
    <property type="match status" value="1"/>
</dbReference>
<dbReference type="SUPFAM" id="SSF53383">
    <property type="entry name" value="PLP-dependent transferases"/>
    <property type="match status" value="1"/>
</dbReference>
<evidence type="ECO:0000313" key="8">
    <source>
        <dbReference type="EMBL" id="KAF8752993.1"/>
    </source>
</evidence>
<reference evidence="8" key="1">
    <citation type="submission" date="2020-09" db="EMBL/GenBank/DDBJ databases">
        <title>Comparative genome analyses of four rice-infecting Rhizoctonia solani isolates reveal extensive enrichment of homogalacturonan modification genes.</title>
        <authorList>
            <person name="Lee D.-Y."/>
            <person name="Jeon J."/>
            <person name="Kim K.-T."/>
            <person name="Cheong K."/>
            <person name="Song H."/>
            <person name="Choi G."/>
            <person name="Ko J."/>
            <person name="Opiyo S.O."/>
            <person name="Zuo S."/>
            <person name="Madhav S."/>
            <person name="Lee Y.-H."/>
            <person name="Wang G.-L."/>
        </authorList>
    </citation>
    <scope>NUCLEOTIDE SEQUENCE</scope>
    <source>
        <strain evidence="8">AG1-IA B2</strain>
    </source>
</reference>
<dbReference type="GO" id="GO:0019346">
    <property type="term" value="P:transsulfuration"/>
    <property type="evidence" value="ECO:0007669"/>
    <property type="project" value="InterPro"/>
</dbReference>
<proteinExistence type="inferred from homology"/>
<evidence type="ECO:0000256" key="6">
    <source>
        <dbReference type="RuleBase" id="RU362118"/>
    </source>
</evidence>
<dbReference type="InterPro" id="IPR006235">
    <property type="entry name" value="OAc-hSer/O-AcSer_sulfhydrylase"/>
</dbReference>